<evidence type="ECO:0000256" key="3">
    <source>
        <dbReference type="ARBA" id="ARBA00022801"/>
    </source>
</evidence>
<dbReference type="PATRIC" id="fig|1423738.3.peg.1284"/>
<evidence type="ECO:0000256" key="6">
    <source>
        <dbReference type="PIRSR" id="PIRSR004789-50"/>
    </source>
</evidence>
<keyword evidence="9" id="KW-1185">Reference proteome</keyword>
<feature type="binding site" evidence="7">
    <location>
        <position position="8"/>
    </location>
    <ligand>
        <name>Fe cation</name>
        <dbReference type="ChEBI" id="CHEBI:24875"/>
        <label>1</label>
    </ligand>
</feature>
<keyword evidence="4" id="KW-0408">Iron</keyword>
<dbReference type="AlphaFoldDB" id="A0A0R2BHK3"/>
<keyword evidence="2 7" id="KW-0479">Metal-binding</keyword>
<dbReference type="CDD" id="cd07382">
    <property type="entry name" value="MPP_DR1281"/>
    <property type="match status" value="1"/>
</dbReference>
<sequence>MRIIFIGDVMGPIGQETLTTYLPKLKAKYRPQLTIVNGENIAMGKGITKSLYKTILTAGADVVTMGNHTFDKDDIYEFIDDANKLIRPANFPAQHTPGKGYVLTKVNQTTVGVINLQGRVFLDSIDDPFAKVDEILAEIQAQCDYIFLDFHAETTSEKEAMGYYVDGRVTAVVGTHTHVQTNDAKILPKGTAYLTDVGMTGPYDEILGMRKERVIERFLNHRPVRFETPLSGRGQLNGCVIDFSSTKNAARKIELIQITPDQPFLE</sequence>
<keyword evidence="3" id="KW-0378">Hydrolase</keyword>
<comment type="similarity">
    <text evidence="5">Belongs to the YmdB-like family.</text>
</comment>
<feature type="binding site" evidence="7">
    <location>
        <position position="40"/>
    </location>
    <ligand>
        <name>Fe cation</name>
        <dbReference type="ChEBI" id="CHEBI:24875"/>
        <label>1</label>
    </ligand>
</feature>
<feature type="binding site" evidence="7">
    <location>
        <position position="67"/>
    </location>
    <ligand>
        <name>Fe cation</name>
        <dbReference type="ChEBI" id="CHEBI:24875"/>
        <label>2</label>
    </ligand>
</feature>
<evidence type="ECO:0000313" key="9">
    <source>
        <dbReference type="Proteomes" id="UP000051813"/>
    </source>
</evidence>
<dbReference type="SUPFAM" id="SSF56300">
    <property type="entry name" value="Metallo-dependent phosphatases"/>
    <property type="match status" value="1"/>
</dbReference>
<evidence type="ECO:0000256" key="1">
    <source>
        <dbReference type="ARBA" id="ARBA00001965"/>
    </source>
</evidence>
<proteinExistence type="inferred from homology"/>
<dbReference type="RefSeq" id="WP_057757908.1">
    <property type="nucleotide sequence ID" value="NZ_AYYK01000025.1"/>
</dbReference>
<dbReference type="GO" id="GO:0004113">
    <property type="term" value="F:2',3'-cyclic-nucleotide 3'-phosphodiesterase activity"/>
    <property type="evidence" value="ECO:0007669"/>
    <property type="project" value="TreeGrafter"/>
</dbReference>
<dbReference type="GO" id="GO:0046872">
    <property type="term" value="F:metal ion binding"/>
    <property type="evidence" value="ECO:0007669"/>
    <property type="project" value="UniProtKB-KW"/>
</dbReference>
<dbReference type="FunFam" id="3.60.21.10:FF:000016">
    <property type="entry name" value="Putative metallophosphoesterase"/>
    <property type="match status" value="1"/>
</dbReference>
<dbReference type="Pfam" id="PF13277">
    <property type="entry name" value="YmdB"/>
    <property type="match status" value="1"/>
</dbReference>
<dbReference type="NCBIfam" id="TIGR00282">
    <property type="entry name" value="TIGR00282 family metallophosphoesterase"/>
    <property type="match status" value="1"/>
</dbReference>
<evidence type="ECO:0000256" key="7">
    <source>
        <dbReference type="PIRSR" id="PIRSR004789-51"/>
    </source>
</evidence>
<accession>A0A0R2BHK3</accession>
<dbReference type="Gene3D" id="3.60.21.10">
    <property type="match status" value="1"/>
</dbReference>
<evidence type="ECO:0000313" key="8">
    <source>
        <dbReference type="EMBL" id="KRM78245.1"/>
    </source>
</evidence>
<protein>
    <recommendedName>
        <fullName evidence="10">Metallophosphoesterase</fullName>
    </recommendedName>
</protein>
<dbReference type="PIRSF" id="PIRSF004789">
    <property type="entry name" value="DR1281"/>
    <property type="match status" value="1"/>
</dbReference>
<feature type="binding site" evidence="7">
    <location>
        <position position="178"/>
    </location>
    <ligand>
        <name>Fe cation</name>
        <dbReference type="ChEBI" id="CHEBI:24875"/>
        <label>1</label>
    </ligand>
</feature>
<feature type="binding site" evidence="7">
    <location>
        <position position="39"/>
    </location>
    <ligand>
        <name>Fe cation</name>
        <dbReference type="ChEBI" id="CHEBI:24875"/>
        <label>2</label>
    </ligand>
</feature>
<evidence type="ECO:0000256" key="5">
    <source>
        <dbReference type="ARBA" id="ARBA00061401"/>
    </source>
</evidence>
<dbReference type="InterPro" id="IPR029052">
    <property type="entry name" value="Metallo-depent_PP-like"/>
</dbReference>
<dbReference type="STRING" id="1423738.FC84_GL001267"/>
<dbReference type="OrthoDB" id="9801109at2"/>
<feature type="binding site" evidence="7">
    <location>
        <position position="39"/>
    </location>
    <ligand>
        <name>Fe cation</name>
        <dbReference type="ChEBI" id="CHEBI:24875"/>
        <label>1</label>
    </ligand>
</feature>
<evidence type="ECO:0000256" key="2">
    <source>
        <dbReference type="ARBA" id="ARBA00022723"/>
    </source>
</evidence>
<feature type="binding site" evidence="7">
    <location>
        <position position="176"/>
    </location>
    <ligand>
        <name>Fe cation</name>
        <dbReference type="ChEBI" id="CHEBI:24875"/>
        <label>2</label>
    </ligand>
</feature>
<dbReference type="InterPro" id="IPR005235">
    <property type="entry name" value="YmdB-like"/>
</dbReference>
<feature type="binding site" evidence="7">
    <location>
        <position position="151"/>
    </location>
    <ligand>
        <name>Fe cation</name>
        <dbReference type="ChEBI" id="CHEBI:24875"/>
        <label>2</label>
    </ligand>
</feature>
<comment type="caution">
    <text evidence="8">The sequence shown here is derived from an EMBL/GenBank/DDBJ whole genome shotgun (WGS) entry which is preliminary data.</text>
</comment>
<organism evidence="8 9">
    <name type="scientific">Lapidilactobacillus dextrinicus DSM 20335</name>
    <dbReference type="NCBI Taxonomy" id="1423738"/>
    <lineage>
        <taxon>Bacteria</taxon>
        <taxon>Bacillati</taxon>
        <taxon>Bacillota</taxon>
        <taxon>Bacilli</taxon>
        <taxon>Lactobacillales</taxon>
        <taxon>Lactobacillaceae</taxon>
        <taxon>Lapidilactobacillus</taxon>
    </lineage>
</organism>
<gene>
    <name evidence="8" type="ORF">FC84_GL001267</name>
</gene>
<name>A0A0R2BHK3_9LACO</name>
<dbReference type="PANTHER" id="PTHR36303">
    <property type="entry name" value="2',3'-CYCLIC-NUCLEOTIDE 2'-PHOSPHODIESTERASE"/>
    <property type="match status" value="1"/>
</dbReference>
<reference evidence="8 9" key="1">
    <citation type="journal article" date="2015" name="Genome Announc.">
        <title>Expanding the biotechnology potential of lactobacilli through comparative genomics of 213 strains and associated genera.</title>
        <authorList>
            <person name="Sun Z."/>
            <person name="Harris H.M."/>
            <person name="McCann A."/>
            <person name="Guo C."/>
            <person name="Argimon S."/>
            <person name="Zhang W."/>
            <person name="Yang X."/>
            <person name="Jeffery I.B."/>
            <person name="Cooney J.C."/>
            <person name="Kagawa T.F."/>
            <person name="Liu W."/>
            <person name="Song Y."/>
            <person name="Salvetti E."/>
            <person name="Wrobel A."/>
            <person name="Rasinkangas P."/>
            <person name="Parkhill J."/>
            <person name="Rea M.C."/>
            <person name="O'Sullivan O."/>
            <person name="Ritari J."/>
            <person name="Douillard F.P."/>
            <person name="Paul Ross R."/>
            <person name="Yang R."/>
            <person name="Briner A.E."/>
            <person name="Felis G.E."/>
            <person name="de Vos W.M."/>
            <person name="Barrangou R."/>
            <person name="Klaenhammer T.R."/>
            <person name="Caufield P.W."/>
            <person name="Cui Y."/>
            <person name="Zhang H."/>
            <person name="O'Toole P.W."/>
        </authorList>
    </citation>
    <scope>NUCLEOTIDE SEQUENCE [LARGE SCALE GENOMIC DNA]</scope>
    <source>
        <strain evidence="8 9">DSM 20335</strain>
    </source>
</reference>
<dbReference type="PANTHER" id="PTHR36303:SF1">
    <property type="entry name" value="2',3'-CYCLIC-NUCLEOTIDE 2'-PHOSPHODIESTERASE"/>
    <property type="match status" value="1"/>
</dbReference>
<evidence type="ECO:0000256" key="4">
    <source>
        <dbReference type="ARBA" id="ARBA00023004"/>
    </source>
</evidence>
<comment type="cofactor">
    <cofactor evidence="1">
        <name>Fe(3+)</name>
        <dbReference type="ChEBI" id="CHEBI:29034"/>
    </cofactor>
</comment>
<feature type="active site" description="Proton donor" evidence="6">
    <location>
        <position position="68"/>
    </location>
</feature>
<evidence type="ECO:0008006" key="10">
    <source>
        <dbReference type="Google" id="ProtNLM"/>
    </source>
</evidence>
<dbReference type="EMBL" id="AYYK01000025">
    <property type="protein sequence ID" value="KRM78245.1"/>
    <property type="molecule type" value="Genomic_DNA"/>
</dbReference>
<dbReference type="Proteomes" id="UP000051813">
    <property type="component" value="Unassembled WGS sequence"/>
</dbReference>